<name>A0A0F6AD16_9GAMM</name>
<gene>
    <name evidence="1" type="ORF">N479_12885</name>
</gene>
<dbReference type="EMBL" id="AUXW01000142">
    <property type="protein sequence ID" value="KKE83716.1"/>
    <property type="molecule type" value="Genomic_DNA"/>
</dbReference>
<evidence type="ECO:0000313" key="1">
    <source>
        <dbReference type="EMBL" id="KKE83716.1"/>
    </source>
</evidence>
<dbReference type="InterPro" id="IPR028013">
    <property type="entry name" value="DUF4437"/>
</dbReference>
<sequence>MLKIIMKESFMRFIISSLSCLLLLLHTPESLASSRVSKVVTTEHLEWGYLNPLRGKLSPGAVNLWGDRTKNSATGMLVRFKKGFESPPHIHNITYRGVVIDGLLHNDDPSAEKMWMPRGSYWTQPAGESHITAASGNTNMIYLEIDSGPYLVRPMDQAFDNGERPLNLHKNNIVWLDQKAASYLKSPNVRATQLWRSDNAVSGYMIKLPKKFNGVIVSKASEFRAVVISGQVSYRSSEQNVITLDAGSYIESTAALDHFVTTPNNEDVILYIRTDNQFEIR</sequence>
<dbReference type="InterPro" id="IPR011051">
    <property type="entry name" value="RmlC_Cupin_sf"/>
</dbReference>
<protein>
    <recommendedName>
        <fullName evidence="3">DUF4437 domain-containing protein</fullName>
    </recommendedName>
</protein>
<dbReference type="SUPFAM" id="SSF51182">
    <property type="entry name" value="RmlC-like cupins"/>
    <property type="match status" value="1"/>
</dbReference>
<organism evidence="1 2">
    <name type="scientific">Pseudoalteromonas luteoviolacea S4054</name>
    <dbReference type="NCBI Taxonomy" id="1129367"/>
    <lineage>
        <taxon>Bacteria</taxon>
        <taxon>Pseudomonadati</taxon>
        <taxon>Pseudomonadota</taxon>
        <taxon>Gammaproteobacteria</taxon>
        <taxon>Alteromonadales</taxon>
        <taxon>Pseudoalteromonadaceae</taxon>
        <taxon>Pseudoalteromonas</taxon>
    </lineage>
</organism>
<accession>A0A0F6AD16</accession>
<dbReference type="InterPro" id="IPR014710">
    <property type="entry name" value="RmlC-like_jellyroll"/>
</dbReference>
<evidence type="ECO:0000313" key="2">
    <source>
        <dbReference type="Proteomes" id="UP000033434"/>
    </source>
</evidence>
<dbReference type="Gene3D" id="2.60.120.10">
    <property type="entry name" value="Jelly Rolls"/>
    <property type="match status" value="1"/>
</dbReference>
<dbReference type="CDD" id="cd06989">
    <property type="entry name" value="cupin_DRT102"/>
    <property type="match status" value="1"/>
</dbReference>
<dbReference type="PATRIC" id="fig|1129367.4.peg.2371"/>
<dbReference type="Proteomes" id="UP000033434">
    <property type="component" value="Unassembled WGS sequence"/>
</dbReference>
<reference evidence="1 2" key="1">
    <citation type="journal article" date="2015" name="BMC Genomics">
        <title>Genome mining reveals unlocked bioactive potential of marine Gram-negative bacteria.</title>
        <authorList>
            <person name="Machado H."/>
            <person name="Sonnenschein E.C."/>
            <person name="Melchiorsen J."/>
            <person name="Gram L."/>
        </authorList>
    </citation>
    <scope>NUCLEOTIDE SEQUENCE [LARGE SCALE GENOMIC DNA]</scope>
    <source>
        <strain evidence="1 2">S4054</strain>
    </source>
</reference>
<evidence type="ECO:0008006" key="3">
    <source>
        <dbReference type="Google" id="ProtNLM"/>
    </source>
</evidence>
<comment type="caution">
    <text evidence="1">The sequence shown here is derived from an EMBL/GenBank/DDBJ whole genome shotgun (WGS) entry which is preliminary data.</text>
</comment>
<dbReference type="Pfam" id="PF14499">
    <property type="entry name" value="DUF4437"/>
    <property type="match status" value="1"/>
</dbReference>
<proteinExistence type="predicted"/>
<dbReference type="AlphaFoldDB" id="A0A0F6AD16"/>